<feature type="region of interest" description="Disordered" evidence="1">
    <location>
        <begin position="1"/>
        <end position="22"/>
    </location>
</feature>
<accession>A0A7W4ISW9</accession>
<gene>
    <name evidence="2" type="ORF">HLH36_08530</name>
</gene>
<protein>
    <submittedName>
        <fullName evidence="2">Squalene/phytoene synthase family protein</fullName>
    </submittedName>
</protein>
<dbReference type="AlphaFoldDB" id="A0A7W4ISW9"/>
<dbReference type="Proteomes" id="UP000559860">
    <property type="component" value="Unassembled WGS sequence"/>
</dbReference>
<keyword evidence="3" id="KW-1185">Reference proteome</keyword>
<evidence type="ECO:0000256" key="1">
    <source>
        <dbReference type="SAM" id="MobiDB-lite"/>
    </source>
</evidence>
<proteinExistence type="predicted"/>
<evidence type="ECO:0000313" key="3">
    <source>
        <dbReference type="Proteomes" id="UP000559860"/>
    </source>
</evidence>
<dbReference type="Pfam" id="PF00494">
    <property type="entry name" value="SQS_PSY"/>
    <property type="match status" value="1"/>
</dbReference>
<evidence type="ECO:0000313" key="2">
    <source>
        <dbReference type="EMBL" id="MBB2168394.1"/>
    </source>
</evidence>
<comment type="caution">
    <text evidence="2">The sequence shown here is derived from an EMBL/GenBank/DDBJ whole genome shotgun (WGS) entry which is preliminary data.</text>
</comment>
<dbReference type="InterPro" id="IPR002060">
    <property type="entry name" value="Squ/phyt_synthse"/>
</dbReference>
<sequence>MTIAARPAPPERRAAGAGVSPGAAAARRADPDRFLCALFLPQAAREDAFTLIAFNHETVRALGGMQSRAVAGPMAGLIRLQWWREIVEGAGHPHAVAGPLRALIATGRVKVETLLGILDAREAELDGLADWPAWRAAMLGGAGGVQVAIAQAAGVTDPDLLKAVESHGAAYGAGGLVRHLEMVLAGGRCPVPDSALAEASLSGDAIRDGATLTPDILRGLRAALCREGAAFLAEAGRPRLPRAARAAALPGILARRDLARGAADAPVGFAPRGLGDRLAVMAAMAFG</sequence>
<dbReference type="Gene3D" id="1.10.600.10">
    <property type="entry name" value="Farnesyl Diphosphate Synthase"/>
    <property type="match status" value="1"/>
</dbReference>
<name>A0A7W4ISW9_9PROT</name>
<reference evidence="2 3" key="1">
    <citation type="submission" date="2020-04" db="EMBL/GenBank/DDBJ databases">
        <title>Description of novel Gluconacetobacter.</title>
        <authorList>
            <person name="Sombolestani A."/>
        </authorList>
    </citation>
    <scope>NUCLEOTIDE SEQUENCE [LARGE SCALE GENOMIC DNA]</scope>
    <source>
        <strain evidence="2 3">LMG 27801</strain>
    </source>
</reference>
<dbReference type="SUPFAM" id="SSF48576">
    <property type="entry name" value="Terpenoid synthases"/>
    <property type="match status" value="1"/>
</dbReference>
<organism evidence="2 3">
    <name type="scientific">Gluconacetobacter aggeris</name>
    <dbReference type="NCBI Taxonomy" id="1286186"/>
    <lineage>
        <taxon>Bacteria</taxon>
        <taxon>Pseudomonadati</taxon>
        <taxon>Pseudomonadota</taxon>
        <taxon>Alphaproteobacteria</taxon>
        <taxon>Acetobacterales</taxon>
        <taxon>Acetobacteraceae</taxon>
        <taxon>Gluconacetobacter</taxon>
    </lineage>
</organism>
<dbReference type="EMBL" id="JABEQD010000004">
    <property type="protein sequence ID" value="MBB2168394.1"/>
    <property type="molecule type" value="Genomic_DNA"/>
</dbReference>
<dbReference type="InterPro" id="IPR008949">
    <property type="entry name" value="Isoprenoid_synthase_dom_sf"/>
</dbReference>
<dbReference type="RefSeq" id="WP_182985953.1">
    <property type="nucleotide sequence ID" value="NZ_JABEQD010000004.1"/>
</dbReference>